<accession>A0ABZ0J3V2</accession>
<sequence length="471" mass="51767">MTAHSHSHAQAHSCTIKTVAVAELAAAADRAVQINPLNAPSIQMVRALGMPAEMPVQARLSVLTKKYWGSKGVKLTVGFMDSPPADLRARILSHMNAWGAWSNVRFVETKTNPQVRIARTAGDGYWSYLGTDVLLIPANAPTMNLDGFTMNTPDSEFYRVVRHETGHTLGFPHEHMRKEIIDRIDKQKAIAHFMQTQGWSEQEVIQQVLTPLAQSALIATAQADPTSIMCYWLPASIMKDGQAVSGGNDINALDAQFSGLIYPGPVAPSCIWPNGKAYFFKGKQYLRYDPKADKTDAGYPKPMAGNWPGFPTTFSNKVDAFVLWGGGKAYFFKGKQYLRYDVVADHVDPGYPRPIAGNWPGMWPEKIDAAICWPGNGKAYFFKGDQYLRYDIAGDKTDAGYPRPIAGNWPGFPADFAAGVQAAAVWNNGKAYFFKGSQYLRYDIAADKVDAGYPKPIAGNWPGFWPGGLDA</sequence>
<proteinExistence type="predicted"/>
<keyword evidence="5" id="KW-0862">Zinc</keyword>
<evidence type="ECO:0000256" key="2">
    <source>
        <dbReference type="ARBA" id="ARBA00022723"/>
    </source>
</evidence>
<dbReference type="Pfam" id="PF00045">
    <property type="entry name" value="Hemopexin"/>
    <property type="match status" value="4"/>
</dbReference>
<evidence type="ECO:0000313" key="7">
    <source>
        <dbReference type="EMBL" id="WOO31624.1"/>
    </source>
</evidence>
<dbReference type="InterPro" id="IPR018487">
    <property type="entry name" value="Hemopexin-like_repeat"/>
</dbReference>
<dbReference type="InterPro" id="IPR024079">
    <property type="entry name" value="MetalloPept_cat_dom_sf"/>
</dbReference>
<evidence type="ECO:0000256" key="5">
    <source>
        <dbReference type="ARBA" id="ARBA00022833"/>
    </source>
</evidence>
<evidence type="ECO:0000256" key="4">
    <source>
        <dbReference type="ARBA" id="ARBA00022801"/>
    </source>
</evidence>
<keyword evidence="2" id="KW-0479">Metal-binding</keyword>
<keyword evidence="1" id="KW-0645">Protease</keyword>
<dbReference type="Gene3D" id="2.110.10.10">
    <property type="entry name" value="Hemopexin-like domain"/>
    <property type="match status" value="3"/>
</dbReference>
<keyword evidence="8" id="KW-1185">Reference proteome</keyword>
<dbReference type="PANTHER" id="PTHR10201">
    <property type="entry name" value="MATRIX METALLOPROTEINASE"/>
    <property type="match status" value="1"/>
</dbReference>
<dbReference type="RefSeq" id="WP_317701103.1">
    <property type="nucleotide sequence ID" value="NZ_CP136921.1"/>
</dbReference>
<dbReference type="SMART" id="SM00235">
    <property type="entry name" value="ZnMc"/>
    <property type="match status" value="1"/>
</dbReference>
<keyword evidence="4" id="KW-0378">Hydrolase</keyword>
<name>A0ABZ0J3V2_9BURK</name>
<keyword evidence="3" id="KW-0677">Repeat</keyword>
<dbReference type="InterPro" id="IPR001506">
    <property type="entry name" value="Peptidase_M12A"/>
</dbReference>
<dbReference type="Pfam" id="PF01400">
    <property type="entry name" value="Astacin"/>
    <property type="match status" value="1"/>
</dbReference>
<dbReference type="Gene3D" id="3.40.390.10">
    <property type="entry name" value="Collagenase (Catalytic Domain)"/>
    <property type="match status" value="1"/>
</dbReference>
<evidence type="ECO:0000256" key="3">
    <source>
        <dbReference type="ARBA" id="ARBA00022737"/>
    </source>
</evidence>
<evidence type="ECO:0000256" key="1">
    <source>
        <dbReference type="ARBA" id="ARBA00022670"/>
    </source>
</evidence>
<dbReference type="InterPro" id="IPR006026">
    <property type="entry name" value="Peptidase_Metallo"/>
</dbReference>
<dbReference type="CDD" id="cd00094">
    <property type="entry name" value="HX"/>
    <property type="match status" value="1"/>
</dbReference>
<dbReference type="PROSITE" id="PS51642">
    <property type="entry name" value="HEMOPEXIN_2"/>
    <property type="match status" value="4"/>
</dbReference>
<dbReference type="EMBL" id="CP136921">
    <property type="protein sequence ID" value="WOO31624.1"/>
    <property type="molecule type" value="Genomic_DNA"/>
</dbReference>
<dbReference type="SMART" id="SM00120">
    <property type="entry name" value="HX"/>
    <property type="match status" value="4"/>
</dbReference>
<dbReference type="CDD" id="cd04327">
    <property type="entry name" value="ZnMc_MMP_like_3"/>
    <property type="match status" value="1"/>
</dbReference>
<feature type="domain" description="Peptidase metallopeptidase" evidence="6">
    <location>
        <begin position="64"/>
        <end position="211"/>
    </location>
</feature>
<dbReference type="Proteomes" id="UP001303211">
    <property type="component" value="Chromosome"/>
</dbReference>
<evidence type="ECO:0000259" key="6">
    <source>
        <dbReference type="SMART" id="SM00235"/>
    </source>
</evidence>
<dbReference type="SUPFAM" id="SSF55486">
    <property type="entry name" value="Metalloproteases ('zincins'), catalytic domain"/>
    <property type="match status" value="1"/>
</dbReference>
<organism evidence="7 8">
    <name type="scientific">Diaphorobacter limosus</name>
    <dbReference type="NCBI Taxonomy" id="3036128"/>
    <lineage>
        <taxon>Bacteria</taxon>
        <taxon>Pseudomonadati</taxon>
        <taxon>Pseudomonadota</taxon>
        <taxon>Betaproteobacteria</taxon>
        <taxon>Burkholderiales</taxon>
        <taxon>Comamonadaceae</taxon>
        <taxon>Diaphorobacter</taxon>
    </lineage>
</organism>
<protein>
    <submittedName>
        <fullName evidence="7">Hemopexin repeat-containing protein</fullName>
    </submittedName>
</protein>
<dbReference type="PANTHER" id="PTHR10201:SF331">
    <property type="entry name" value="MATRIX METALLOPROTEINASE-14-LIKE ISOFORM X1"/>
    <property type="match status" value="1"/>
</dbReference>
<dbReference type="InterPro" id="IPR036375">
    <property type="entry name" value="Hemopexin-like_dom_sf"/>
</dbReference>
<evidence type="ECO:0000313" key="8">
    <source>
        <dbReference type="Proteomes" id="UP001303211"/>
    </source>
</evidence>
<dbReference type="SUPFAM" id="SSF50923">
    <property type="entry name" value="Hemopexin-like domain"/>
    <property type="match status" value="1"/>
</dbReference>
<reference evidence="7 8" key="1">
    <citation type="submission" date="2023-03" db="EMBL/GenBank/DDBJ databases">
        <title>Diaphorobacter basophil sp. nov., isolated from a sewage-treatment plant.</title>
        <authorList>
            <person name="Yang K."/>
        </authorList>
    </citation>
    <scope>NUCLEOTIDE SEQUENCE [LARGE SCALE GENOMIC DNA]</scope>
    <source>
        <strain evidence="7 8">Y-1</strain>
    </source>
</reference>
<gene>
    <name evidence="7" type="ORF">P4826_14560</name>
</gene>
<dbReference type="InterPro" id="IPR000585">
    <property type="entry name" value="Hemopexin-like_dom"/>
</dbReference>